<evidence type="ECO:0000259" key="8">
    <source>
        <dbReference type="Pfam" id="PF17919"/>
    </source>
</evidence>
<evidence type="ECO:0000313" key="9">
    <source>
        <dbReference type="EMBL" id="KAL3391874.1"/>
    </source>
</evidence>
<dbReference type="SUPFAM" id="SSF56672">
    <property type="entry name" value="DNA/RNA polymerases"/>
    <property type="match status" value="1"/>
</dbReference>
<dbReference type="FunFam" id="3.10.20.370:FF:000001">
    <property type="entry name" value="Retrovirus-related Pol polyprotein from transposon 17.6-like protein"/>
    <property type="match status" value="1"/>
</dbReference>
<feature type="compositionally biased region" description="Basic residues" evidence="7">
    <location>
        <begin position="101"/>
        <end position="114"/>
    </location>
</feature>
<dbReference type="InterPro" id="IPR043502">
    <property type="entry name" value="DNA/RNA_pol_sf"/>
</dbReference>
<comment type="caution">
    <text evidence="9">The sequence shown here is derived from an EMBL/GenBank/DDBJ whole genome shotgun (WGS) entry which is preliminary data.</text>
</comment>
<evidence type="ECO:0000256" key="5">
    <source>
        <dbReference type="ARBA" id="ARBA00022918"/>
    </source>
</evidence>
<evidence type="ECO:0000256" key="7">
    <source>
        <dbReference type="SAM" id="MobiDB-lite"/>
    </source>
</evidence>
<evidence type="ECO:0000256" key="2">
    <source>
        <dbReference type="ARBA" id="ARBA00022695"/>
    </source>
</evidence>
<dbReference type="GO" id="GO:0003964">
    <property type="term" value="F:RNA-directed DNA polymerase activity"/>
    <property type="evidence" value="ECO:0007669"/>
    <property type="project" value="UniProtKB-KW"/>
</dbReference>
<keyword evidence="5" id="KW-0695">RNA-directed DNA polymerase</keyword>
<keyword evidence="4" id="KW-0255">Endonuclease</keyword>
<dbReference type="PANTHER" id="PTHR37984:SF5">
    <property type="entry name" value="PROTEIN NYNRIN-LIKE"/>
    <property type="match status" value="1"/>
</dbReference>
<protein>
    <recommendedName>
        <fullName evidence="8">Reverse transcriptase/retrotransposon-derived protein RNase H-like domain-containing protein</fullName>
    </recommendedName>
</protein>
<dbReference type="PANTHER" id="PTHR37984">
    <property type="entry name" value="PROTEIN CBG26694"/>
    <property type="match status" value="1"/>
</dbReference>
<keyword evidence="2" id="KW-0548">Nucleotidyltransferase</keyword>
<dbReference type="AlphaFoldDB" id="A0ABD2WGA6"/>
<evidence type="ECO:0000313" key="10">
    <source>
        <dbReference type="Proteomes" id="UP001627154"/>
    </source>
</evidence>
<evidence type="ECO:0000256" key="3">
    <source>
        <dbReference type="ARBA" id="ARBA00022722"/>
    </source>
</evidence>
<evidence type="ECO:0000256" key="4">
    <source>
        <dbReference type="ARBA" id="ARBA00022759"/>
    </source>
</evidence>
<name>A0ABD2WGA6_9HYME</name>
<feature type="region of interest" description="Disordered" evidence="7">
    <location>
        <begin position="511"/>
        <end position="537"/>
    </location>
</feature>
<feature type="domain" description="Reverse transcriptase/retrotransposon-derived protein RNase H-like" evidence="8">
    <location>
        <begin position="360"/>
        <end position="458"/>
    </location>
</feature>
<keyword evidence="4" id="KW-0378">Hydrolase</keyword>
<keyword evidence="6" id="KW-0511">Multifunctional enzyme</keyword>
<dbReference type="GO" id="GO:0004519">
    <property type="term" value="F:endonuclease activity"/>
    <property type="evidence" value="ECO:0007669"/>
    <property type="project" value="UniProtKB-KW"/>
</dbReference>
<dbReference type="Gene3D" id="2.40.70.10">
    <property type="entry name" value="Acid Proteases"/>
    <property type="match status" value="1"/>
</dbReference>
<keyword evidence="10" id="KW-1185">Reference proteome</keyword>
<keyword evidence="3" id="KW-0540">Nuclease</keyword>
<dbReference type="Gene3D" id="3.10.20.370">
    <property type="match status" value="1"/>
</dbReference>
<feature type="region of interest" description="Disordered" evidence="7">
    <location>
        <begin position="87"/>
        <end position="128"/>
    </location>
</feature>
<dbReference type="Gene3D" id="3.10.10.10">
    <property type="entry name" value="HIV Type 1 Reverse Transcriptase, subunit A, domain 1"/>
    <property type="match status" value="1"/>
</dbReference>
<dbReference type="SUPFAM" id="SSF50630">
    <property type="entry name" value="Acid proteases"/>
    <property type="match status" value="1"/>
</dbReference>
<dbReference type="Proteomes" id="UP001627154">
    <property type="component" value="Unassembled WGS sequence"/>
</dbReference>
<dbReference type="EMBL" id="JBJJXI010000107">
    <property type="protein sequence ID" value="KAL3391874.1"/>
    <property type="molecule type" value="Genomic_DNA"/>
</dbReference>
<dbReference type="CDD" id="cd09274">
    <property type="entry name" value="RNase_HI_RT_Ty3"/>
    <property type="match status" value="1"/>
</dbReference>
<accession>A0ABD2WGA6</accession>
<gene>
    <name evidence="9" type="ORF">TKK_013218</name>
</gene>
<reference evidence="9 10" key="1">
    <citation type="journal article" date="2024" name="bioRxiv">
        <title>A reference genome for Trichogramma kaykai: A tiny desert-dwelling parasitoid wasp with competing sex-ratio distorters.</title>
        <authorList>
            <person name="Culotta J."/>
            <person name="Lindsey A.R."/>
        </authorList>
    </citation>
    <scope>NUCLEOTIDE SEQUENCE [LARGE SCALE GENOMIC DNA]</scope>
    <source>
        <strain evidence="9 10">KSX58</strain>
    </source>
</reference>
<dbReference type="Pfam" id="PF17919">
    <property type="entry name" value="RT_RNaseH_2"/>
    <property type="match status" value="1"/>
</dbReference>
<keyword evidence="1" id="KW-0808">Transferase</keyword>
<sequence>MKTLAGDKITEEALKVKWLDLLPQAASMFLSILKTATMDELTEAADKLVESGGTVMAVSPRSTPQFDPQSIVKEIAALRLSLEQFMSKQAARGSPQSSRSRDRRRSPSKERRRSVTPAKPAPETHADSDARLHISDNVLYLVDSGSSVSLLPRARSTKPLIVQPLTLYATNHAPIATYGKMKKSLNLGLRREFQCDFIIADVPLAILGADFLARHGLLPDCRNQRIIDSLTGLSAKGSLRFAPIHSVSTLETAAEGTVAQQYIRLTEEFSDLFEPSSGPVQIKSLPVKHSIITTGPPISERPRRLIGDRLAAAKKVFDDLLSQGIIRPSNSQWASSLHLIQAPLHELLKGLPNKKAKLLWTKPAVEAFEQCKESIIKAACNTFLRPDAELALRTDASNISIGAVLEQKEPDGTWRPLRFFSRKLDPTQRKYSTYDRELLAISASIKHFERILEGRTFTTLTDHRPLVYAAHQRSDKASPRQVRSLEYISRFNTTLKHARGEDNVVADALSRTEPTEDIEANNNNNNKSETSPILEESHDTTNKVSIISLPSQLTPSLIAEAQANDGELKQMPQDNSLDLQCIVLNGFDVWCDVAHGNVRPYLPERLRRQTYEVQHNLSHPGIKATVRAVAGKYVWPGCGIDENKLFSFTADVIAGLLTEFSEHDKNYVVEKFNIELGIRSNINETAMEHENNVSSDEELFESPPRKVARRIGFTQELKDIHESLFDPNRENHPDPLSVADDWRKTFKERNDLLYEIVKKEYTLEVKDYLNNLKCITPPNGIHLIESDFMTIIKNGSPKVIKSEDVESYKTKFFVTWPEQFLPVISKLAEEAAVKQKLANAKKAVKPANAKQIDENSTYDITEILDKLKDKALYLLPHLIRNNKRIDVGGTLKTISKEEKIKLFFPITQDKDGLPKIKQEILDLHKKYSLDIISYVVYCGSSYDQIEKAFVILKDQDYKYSNLLKAFEANFKCCAVLRSCPVLCDFAYLFIQLQLYEIPFSKSRSFATKSCNYEGFIPDYLHMALEGVAKQFTNYVVHNLYEMDIERLDDKMLSVAVPQQISRRTRKISDRKDWKAREWA</sequence>
<proteinExistence type="predicted"/>
<dbReference type="InterPro" id="IPR041577">
    <property type="entry name" value="RT_RNaseH_2"/>
</dbReference>
<evidence type="ECO:0000256" key="1">
    <source>
        <dbReference type="ARBA" id="ARBA00022679"/>
    </source>
</evidence>
<organism evidence="9 10">
    <name type="scientific">Trichogramma kaykai</name>
    <dbReference type="NCBI Taxonomy" id="54128"/>
    <lineage>
        <taxon>Eukaryota</taxon>
        <taxon>Metazoa</taxon>
        <taxon>Ecdysozoa</taxon>
        <taxon>Arthropoda</taxon>
        <taxon>Hexapoda</taxon>
        <taxon>Insecta</taxon>
        <taxon>Pterygota</taxon>
        <taxon>Neoptera</taxon>
        <taxon>Endopterygota</taxon>
        <taxon>Hymenoptera</taxon>
        <taxon>Apocrita</taxon>
        <taxon>Proctotrupomorpha</taxon>
        <taxon>Chalcidoidea</taxon>
        <taxon>Trichogrammatidae</taxon>
        <taxon>Trichogramma</taxon>
    </lineage>
</organism>
<dbReference type="InterPro" id="IPR021109">
    <property type="entry name" value="Peptidase_aspartic_dom_sf"/>
</dbReference>
<dbReference type="InterPro" id="IPR050951">
    <property type="entry name" value="Retrovirus_Pol_polyprotein"/>
</dbReference>
<evidence type="ECO:0000256" key="6">
    <source>
        <dbReference type="ARBA" id="ARBA00023268"/>
    </source>
</evidence>